<dbReference type="Proteomes" id="UP000245080">
    <property type="component" value="Unassembled WGS sequence"/>
</dbReference>
<dbReference type="EMBL" id="QCXQ01000002">
    <property type="protein sequence ID" value="PWF99902.1"/>
    <property type="molecule type" value="Genomic_DNA"/>
</dbReference>
<protein>
    <submittedName>
        <fullName evidence="1">Uncharacterized protein</fullName>
    </submittedName>
</protein>
<dbReference type="AlphaFoldDB" id="A0A2V1MYR0"/>
<organism evidence="1 2">
    <name type="scientific">Levilactobacillus bambusae</name>
    <dbReference type="NCBI Taxonomy" id="2024736"/>
    <lineage>
        <taxon>Bacteria</taxon>
        <taxon>Bacillati</taxon>
        <taxon>Bacillota</taxon>
        <taxon>Bacilli</taxon>
        <taxon>Lactobacillales</taxon>
        <taxon>Lactobacillaceae</taxon>
        <taxon>Levilactobacillus</taxon>
    </lineage>
</organism>
<accession>A0A2V1MYR0</accession>
<proteinExistence type="predicted"/>
<reference evidence="1 2" key="1">
    <citation type="journal article" date="2018" name="Int. J. Syst. Evol. Microbiol.">
        <title>Lactobacillus bambusae sp. nov., isolated from a traditional fermented Ma-bamboo shoots of Taiwan.</title>
        <authorList>
            <person name="Wang L.-T."/>
        </authorList>
    </citation>
    <scope>NUCLEOTIDE SEQUENCE [LARGE SCALE GENOMIC DNA]</scope>
    <source>
        <strain evidence="1 2">BS-W1</strain>
    </source>
</reference>
<gene>
    <name evidence="1" type="ORF">DCM90_02825</name>
</gene>
<sequence length="286" mass="33156">MKQAVFLMTSLNGVRKATFRKQLTNLLEREVQVTVMLAMMDFNKYWIVKGIFNRLMKGLPNSHGVNLVTLPELFRDSHGIPLSEDERHDINFSGLTEREVVTDDGHTVLRYLNDHGHIVAELVLSQDNDPLELNQFDHDHICQTNTYDESGRVIGIQKFDEEETLAESYLLNVNEEAVYRFVRHERNVKLAVNVAETANIVPRTLQDETSFSQADSDHASDTTLMTMSEDYFEVVDYVTYKRYADLYAFDELVLQQFNDPNTRWFINLDDNAQLAPLLQNHLIFNY</sequence>
<dbReference type="OrthoDB" id="2321746at2"/>
<evidence type="ECO:0000313" key="2">
    <source>
        <dbReference type="Proteomes" id="UP000245080"/>
    </source>
</evidence>
<evidence type="ECO:0000313" key="1">
    <source>
        <dbReference type="EMBL" id="PWF99902.1"/>
    </source>
</evidence>
<dbReference type="RefSeq" id="WP_109249852.1">
    <property type="nucleotide sequence ID" value="NZ_QCXQ01000002.1"/>
</dbReference>
<keyword evidence="2" id="KW-1185">Reference proteome</keyword>
<comment type="caution">
    <text evidence="1">The sequence shown here is derived from an EMBL/GenBank/DDBJ whole genome shotgun (WGS) entry which is preliminary data.</text>
</comment>
<name>A0A2V1MYR0_9LACO</name>